<evidence type="ECO:0000256" key="1">
    <source>
        <dbReference type="SAM" id="MobiDB-lite"/>
    </source>
</evidence>
<dbReference type="AlphaFoldDB" id="A0A8S9WWN7"/>
<keyword evidence="4" id="KW-1185">Reference proteome</keyword>
<keyword evidence="2" id="KW-0472">Membrane</keyword>
<sequence length="256" mass="28604">MKFHLLSGPESPVIASREATFHPEIPTPVTAAVSTPASFRTSSLIHRRIIFKLFYEQQNEWPRPGSYLSQTVSSNFRSPRCLQWILLAFALFSFGAGLIILIEGTVDFNDNLQIPMKDGDGNDIPGNSSASRMGLTIIGSIMIVVGVILFIAYIRIAIRRKECPCYPSKEERLAMHLDAQGGNGQIHTMNPSTDLLVAAQYGPVSEIAYQPPAHLEHEERSKLMATDHKDSHEENERMLENDPRIVLRPLSHNEDV</sequence>
<accession>A0A8S9WWN7</accession>
<keyword evidence="2" id="KW-1133">Transmembrane helix</keyword>
<name>A0A8S9WWN7_APOLU</name>
<feature type="transmembrane region" description="Helical" evidence="2">
    <location>
        <begin position="84"/>
        <end position="102"/>
    </location>
</feature>
<feature type="region of interest" description="Disordered" evidence="1">
    <location>
        <begin position="225"/>
        <end position="256"/>
    </location>
</feature>
<dbReference type="EMBL" id="WIXP02000014">
    <property type="protein sequence ID" value="KAF6200206.1"/>
    <property type="molecule type" value="Genomic_DNA"/>
</dbReference>
<keyword evidence="2" id="KW-0812">Transmembrane</keyword>
<evidence type="ECO:0000313" key="4">
    <source>
        <dbReference type="Proteomes" id="UP000466442"/>
    </source>
</evidence>
<proteinExistence type="predicted"/>
<dbReference type="OrthoDB" id="7665462at2759"/>
<reference evidence="3" key="1">
    <citation type="journal article" date="2021" name="Mol. Ecol. Resour.">
        <title>Apolygus lucorum genome provides insights into omnivorousness and mesophyll feeding.</title>
        <authorList>
            <person name="Liu Y."/>
            <person name="Liu H."/>
            <person name="Wang H."/>
            <person name="Huang T."/>
            <person name="Liu B."/>
            <person name="Yang B."/>
            <person name="Yin L."/>
            <person name="Li B."/>
            <person name="Zhang Y."/>
            <person name="Zhang S."/>
            <person name="Jiang F."/>
            <person name="Zhang X."/>
            <person name="Ren Y."/>
            <person name="Wang B."/>
            <person name="Wang S."/>
            <person name="Lu Y."/>
            <person name="Wu K."/>
            <person name="Fan W."/>
            <person name="Wang G."/>
        </authorList>
    </citation>
    <scope>NUCLEOTIDE SEQUENCE</scope>
    <source>
        <strain evidence="3">12Hb</strain>
    </source>
</reference>
<gene>
    <name evidence="3" type="ORF">GE061_006509</name>
</gene>
<evidence type="ECO:0000256" key="2">
    <source>
        <dbReference type="SAM" id="Phobius"/>
    </source>
</evidence>
<organism evidence="3 4">
    <name type="scientific">Apolygus lucorum</name>
    <name type="common">Small green plant bug</name>
    <name type="synonym">Lygocoris lucorum</name>
    <dbReference type="NCBI Taxonomy" id="248454"/>
    <lineage>
        <taxon>Eukaryota</taxon>
        <taxon>Metazoa</taxon>
        <taxon>Ecdysozoa</taxon>
        <taxon>Arthropoda</taxon>
        <taxon>Hexapoda</taxon>
        <taxon>Insecta</taxon>
        <taxon>Pterygota</taxon>
        <taxon>Neoptera</taxon>
        <taxon>Paraneoptera</taxon>
        <taxon>Hemiptera</taxon>
        <taxon>Heteroptera</taxon>
        <taxon>Panheteroptera</taxon>
        <taxon>Cimicomorpha</taxon>
        <taxon>Miridae</taxon>
        <taxon>Mirini</taxon>
        <taxon>Apolygus</taxon>
    </lineage>
</organism>
<dbReference type="Proteomes" id="UP000466442">
    <property type="component" value="Unassembled WGS sequence"/>
</dbReference>
<comment type="caution">
    <text evidence="3">The sequence shown here is derived from an EMBL/GenBank/DDBJ whole genome shotgun (WGS) entry which is preliminary data.</text>
</comment>
<protein>
    <submittedName>
        <fullName evidence="3">Uncharacterized protein</fullName>
    </submittedName>
</protein>
<evidence type="ECO:0000313" key="3">
    <source>
        <dbReference type="EMBL" id="KAF6200206.1"/>
    </source>
</evidence>
<feature type="transmembrane region" description="Helical" evidence="2">
    <location>
        <begin position="133"/>
        <end position="154"/>
    </location>
</feature>